<evidence type="ECO:0000313" key="2">
    <source>
        <dbReference type="Proteomes" id="UP001165960"/>
    </source>
</evidence>
<protein>
    <submittedName>
        <fullName evidence="1">Protein phosphatase methylesterase 1</fullName>
        <ecNumber evidence="1">3.1.1.89</ecNumber>
    </submittedName>
</protein>
<sequence length="247" mass="26433">MIYPFVYELKTIMYEIPQHSSTDDPLTFVCLHGAGQTALSFGLLAQALHQSMKAACCVMAFDARGHGSTLTQDETNLSLDQLVSDLNGVVKETVLKGAVVLVGHSMGGAVVAKAALSGEVGGRPLVGVVVIDVVEGTALAALSGMDRVLESRPKTFKSPEAAIKWAIQSGTLRNAASARISMPSQLVQKEGRWDWRIDLATTQPYWVGWFTGLSEHFLGAKAPKLLLLAGTDRLDKTLMIAHMQGKG</sequence>
<name>A0ACC2S2I0_9FUNG</name>
<reference evidence="1" key="1">
    <citation type="submission" date="2022-04" db="EMBL/GenBank/DDBJ databases">
        <title>Genome of the entomopathogenic fungus Entomophthora muscae.</title>
        <authorList>
            <person name="Elya C."/>
            <person name="Lovett B.R."/>
            <person name="Lee E."/>
            <person name="Macias A.M."/>
            <person name="Hajek A.E."/>
            <person name="De Bivort B.L."/>
            <person name="Kasson M.T."/>
            <person name="De Fine Licht H.H."/>
            <person name="Stajich J.E."/>
        </authorList>
    </citation>
    <scope>NUCLEOTIDE SEQUENCE</scope>
    <source>
        <strain evidence="1">Berkeley</strain>
    </source>
</reference>
<dbReference type="EC" id="3.1.1.89" evidence="1"/>
<dbReference type="EMBL" id="QTSX02005907">
    <property type="protein sequence ID" value="KAJ9056583.1"/>
    <property type="molecule type" value="Genomic_DNA"/>
</dbReference>
<proteinExistence type="predicted"/>
<evidence type="ECO:0000313" key="1">
    <source>
        <dbReference type="EMBL" id="KAJ9056583.1"/>
    </source>
</evidence>
<dbReference type="Proteomes" id="UP001165960">
    <property type="component" value="Unassembled WGS sequence"/>
</dbReference>
<keyword evidence="1" id="KW-0378">Hydrolase</keyword>
<accession>A0ACC2S2I0</accession>
<keyword evidence="2" id="KW-1185">Reference proteome</keyword>
<organism evidence="1 2">
    <name type="scientific">Entomophthora muscae</name>
    <dbReference type="NCBI Taxonomy" id="34485"/>
    <lineage>
        <taxon>Eukaryota</taxon>
        <taxon>Fungi</taxon>
        <taxon>Fungi incertae sedis</taxon>
        <taxon>Zoopagomycota</taxon>
        <taxon>Entomophthoromycotina</taxon>
        <taxon>Entomophthoromycetes</taxon>
        <taxon>Entomophthorales</taxon>
        <taxon>Entomophthoraceae</taxon>
        <taxon>Entomophthora</taxon>
    </lineage>
</organism>
<gene>
    <name evidence="1" type="primary">PPE1_1</name>
    <name evidence="1" type="ORF">DSO57_1031526</name>
</gene>
<comment type="caution">
    <text evidence="1">The sequence shown here is derived from an EMBL/GenBank/DDBJ whole genome shotgun (WGS) entry which is preliminary data.</text>
</comment>